<evidence type="ECO:0000313" key="4">
    <source>
        <dbReference type="Proteomes" id="UP000198854"/>
    </source>
</evidence>
<evidence type="ECO:0000259" key="2">
    <source>
        <dbReference type="Pfam" id="PF00561"/>
    </source>
</evidence>
<name>A0A1G8HHF4_9VIBR</name>
<dbReference type="Pfam" id="PF00561">
    <property type="entry name" value="Abhydrolase_1"/>
    <property type="match status" value="1"/>
</dbReference>
<dbReference type="GO" id="GO:0016020">
    <property type="term" value="C:membrane"/>
    <property type="evidence" value="ECO:0007669"/>
    <property type="project" value="TreeGrafter"/>
</dbReference>
<keyword evidence="4" id="KW-1185">Reference proteome</keyword>
<dbReference type="Gene3D" id="3.40.50.1820">
    <property type="entry name" value="alpha/beta hydrolase"/>
    <property type="match status" value="1"/>
</dbReference>
<proteinExistence type="predicted"/>
<dbReference type="GO" id="GO:0016787">
    <property type="term" value="F:hydrolase activity"/>
    <property type="evidence" value="ECO:0007669"/>
    <property type="project" value="UniProtKB-KW"/>
</dbReference>
<dbReference type="InterPro" id="IPR029058">
    <property type="entry name" value="AB_hydrolase_fold"/>
</dbReference>
<evidence type="ECO:0000313" key="3">
    <source>
        <dbReference type="EMBL" id="SDI06086.1"/>
    </source>
</evidence>
<organism evidence="3 4">
    <name type="scientific">Vibrio xiamenensis</name>
    <dbReference type="NCBI Taxonomy" id="861298"/>
    <lineage>
        <taxon>Bacteria</taxon>
        <taxon>Pseudomonadati</taxon>
        <taxon>Pseudomonadota</taxon>
        <taxon>Gammaproteobacteria</taxon>
        <taxon>Vibrionales</taxon>
        <taxon>Vibrionaceae</taxon>
        <taxon>Vibrio</taxon>
    </lineage>
</organism>
<dbReference type="AlphaFoldDB" id="A0A1G8HHF4"/>
<accession>A0A1G8HHF4</accession>
<reference evidence="3 4" key="1">
    <citation type="submission" date="2016-10" db="EMBL/GenBank/DDBJ databases">
        <authorList>
            <person name="de Groot N.N."/>
        </authorList>
    </citation>
    <scope>NUCLEOTIDE SEQUENCE [LARGE SCALE GENOMIC DNA]</scope>
    <source>
        <strain evidence="3 4">CGMCC 1.10228</strain>
    </source>
</reference>
<dbReference type="Proteomes" id="UP000198854">
    <property type="component" value="Unassembled WGS sequence"/>
</dbReference>
<dbReference type="InterPro" id="IPR050266">
    <property type="entry name" value="AB_hydrolase_sf"/>
</dbReference>
<dbReference type="PANTHER" id="PTHR43798">
    <property type="entry name" value="MONOACYLGLYCEROL LIPASE"/>
    <property type="match status" value="1"/>
</dbReference>
<dbReference type="SUPFAM" id="SSF53474">
    <property type="entry name" value="alpha/beta-Hydrolases"/>
    <property type="match status" value="1"/>
</dbReference>
<dbReference type="OrthoDB" id="5853561at2"/>
<evidence type="ECO:0000256" key="1">
    <source>
        <dbReference type="ARBA" id="ARBA00022801"/>
    </source>
</evidence>
<keyword evidence="1" id="KW-0378">Hydrolase</keyword>
<dbReference type="RefSeq" id="WP_093279440.1">
    <property type="nucleotide sequence ID" value="NZ_FNDD01000052.1"/>
</dbReference>
<protein>
    <submittedName>
        <fullName evidence="3">Pimeloyl-ACP methyl ester carboxylesterase</fullName>
    </submittedName>
</protein>
<dbReference type="PANTHER" id="PTHR43798:SF31">
    <property type="entry name" value="AB HYDROLASE SUPERFAMILY PROTEIN YCLE"/>
    <property type="match status" value="1"/>
</dbReference>
<sequence length="253" mass="27808">MKEFKLKDNVVLRYHDLPGEEIPIIFIHGLGCASSFDYPQVATNGGLANHRRILVDLIGSGYSDKPELFDYTIANHAKYLEELLRYLRIDNIVIFGHSMGGAVSIALANCVRDKVKAIILSEANLDSGGGFFSKQIANYSESDFIKFGYANILQESISSGNTEWAAGLSNSSPTAIHRNSVSLIKGQTPSWRQIYYSLDASKTYIYGSESLPDPDYDELVSHNINVAVVANAGHSMAWENPEGLASIIKKSIQ</sequence>
<dbReference type="PRINTS" id="PR00111">
    <property type="entry name" value="ABHYDROLASE"/>
</dbReference>
<feature type="domain" description="AB hydrolase-1" evidence="2">
    <location>
        <begin position="23"/>
        <end position="174"/>
    </location>
</feature>
<dbReference type="EMBL" id="FNDD01000052">
    <property type="protein sequence ID" value="SDI06086.1"/>
    <property type="molecule type" value="Genomic_DNA"/>
</dbReference>
<dbReference type="InterPro" id="IPR000073">
    <property type="entry name" value="AB_hydrolase_1"/>
</dbReference>
<dbReference type="STRING" id="861298.SAMN04488136_1525"/>
<gene>
    <name evidence="3" type="ORF">SAMN04488136_1525</name>
</gene>